<keyword evidence="7" id="KW-0175">Coiled coil</keyword>
<dbReference type="FunFam" id="3.40.50.10810:FF:000015">
    <property type="entry name" value="lymphoid-specific helicase isoform X1"/>
    <property type="match status" value="1"/>
</dbReference>
<proteinExistence type="inferred from homology"/>
<dbReference type="SMART" id="SM00490">
    <property type="entry name" value="HELICc"/>
    <property type="match status" value="1"/>
</dbReference>
<organism evidence="12 13">
    <name type="scientific">Chlorella vulgaris</name>
    <name type="common">Green alga</name>
    <dbReference type="NCBI Taxonomy" id="3077"/>
    <lineage>
        <taxon>Eukaryota</taxon>
        <taxon>Viridiplantae</taxon>
        <taxon>Chlorophyta</taxon>
        <taxon>core chlorophytes</taxon>
        <taxon>Trebouxiophyceae</taxon>
        <taxon>Chlorellales</taxon>
        <taxon>Chlorellaceae</taxon>
        <taxon>Chlorella clade</taxon>
        <taxon>Chlorella</taxon>
    </lineage>
</organism>
<sequence>MNSRRMQKAPAAVVPAAQKHAAAMKTAAGAVVTVTVGGAGKETKDAAAVCATHPPKKRPEAVGVESVGLVSNDSMKEEEVETFFAPEAALAEEERLRRDREERQQEASAADPPAETAQEALDVAKFSQLEALLNRSQMYTQFLTEQISTVEEKHQEAAEEAAAAKAGAGRKRKAGGGAGAAKKAKPDLEALTQEMCPGFKGGLRDYQLKGVKWLISLWSNGLNGILGDQMGLGKTVQTIGFLCHLRNTGRINGPYLVLGPLSTLTNWVSEFERWAPDFPVVLYHGSKQERQQIRSKHMPTGMPIDSKFPVVVTSYEILLADVKFMAKYHWKYIVVDEGHRLKNMNCKLIRELKTLPVENKLLLTGTPLQNNLAELWSLLNFLLPDVFSSLENFEGWFDFSSVGHANANAEILAQEQRNKVVTKLHQILKPFLLRRVKTDVETSLPGKMEVILYAGMSDKQRELNQQLRDRTLNEEMNKMSKGRGGPSVASLNNVLMQMRKNCNHPDLITGPFDGSVFFPSPAEMVRDCGKMALLDRLLNRLLPGGHKVLIFSQMTTMLDLISSYLEQHEVEHCRIDGSISWQDRQEAMKRFNEDPQCKVFLLSTRAGGLGINLTAADTCIIYDSDWNPHQDLQAMDRCHRIGQQKPVLVMRLATAHSVEGKMLRRANEKLMLERLVIKKGAFLDGESSKASSSLKADELLELLTADIKTEDDVPQSGEVDEKMLDSILDRGHLVANKERPYAESGVGYEVVAQIDGSGLLKGVE</sequence>
<dbReference type="CDD" id="cd18793">
    <property type="entry name" value="SF2_C_SNF"/>
    <property type="match status" value="1"/>
</dbReference>
<evidence type="ECO:0000259" key="10">
    <source>
        <dbReference type="PROSITE" id="PS51192"/>
    </source>
</evidence>
<evidence type="ECO:0000256" key="3">
    <source>
        <dbReference type="ARBA" id="ARBA00022741"/>
    </source>
</evidence>
<comment type="caution">
    <text evidence="12">The sequence shown here is derived from an EMBL/GenBank/DDBJ whole genome shotgun (WGS) entry which is preliminary data.</text>
</comment>
<dbReference type="InterPro" id="IPR014001">
    <property type="entry name" value="Helicase_ATP-bd"/>
</dbReference>
<reference evidence="12" key="2">
    <citation type="submission" date="2020-11" db="EMBL/GenBank/DDBJ databases">
        <authorList>
            <person name="Cecchin M."/>
            <person name="Marcolungo L."/>
            <person name="Rossato M."/>
            <person name="Girolomoni L."/>
            <person name="Cosentino E."/>
            <person name="Cuine S."/>
            <person name="Li-Beisson Y."/>
            <person name="Delledonne M."/>
            <person name="Ballottari M."/>
        </authorList>
    </citation>
    <scope>NUCLEOTIDE SEQUENCE</scope>
    <source>
        <strain evidence="12">211/11P</strain>
        <tissue evidence="12">Whole cell</tissue>
    </source>
</reference>
<keyword evidence="13" id="KW-1185">Reference proteome</keyword>
<dbReference type="Gene3D" id="3.40.50.300">
    <property type="entry name" value="P-loop containing nucleotide triphosphate hydrolases"/>
    <property type="match status" value="1"/>
</dbReference>
<feature type="compositionally biased region" description="Basic and acidic residues" evidence="9">
    <location>
        <begin position="92"/>
        <end position="105"/>
    </location>
</feature>
<comment type="subcellular location">
    <subcellularLocation>
        <location evidence="1">Nucleus</location>
    </subcellularLocation>
</comment>
<evidence type="ECO:0000259" key="11">
    <source>
        <dbReference type="PROSITE" id="PS51194"/>
    </source>
</evidence>
<evidence type="ECO:0000256" key="6">
    <source>
        <dbReference type="ARBA" id="ARBA00022840"/>
    </source>
</evidence>
<dbReference type="Pfam" id="PF00176">
    <property type="entry name" value="SNF2-rel_dom"/>
    <property type="match status" value="1"/>
</dbReference>
<dbReference type="PANTHER" id="PTHR10799">
    <property type="entry name" value="SNF2/RAD54 HELICASE FAMILY"/>
    <property type="match status" value="1"/>
</dbReference>
<evidence type="ECO:0000256" key="7">
    <source>
        <dbReference type="ARBA" id="ARBA00023054"/>
    </source>
</evidence>
<comment type="similarity">
    <text evidence="2">Belongs to the SNF2/RAD54 helicase family.</text>
</comment>
<feature type="region of interest" description="Disordered" evidence="9">
    <location>
        <begin position="158"/>
        <end position="182"/>
    </location>
</feature>
<evidence type="ECO:0000256" key="9">
    <source>
        <dbReference type="SAM" id="MobiDB-lite"/>
    </source>
</evidence>
<keyword evidence="5" id="KW-0347">Helicase</keyword>
<protein>
    <submittedName>
        <fullName evidence="12">Uncharacterized protein</fullName>
    </submittedName>
</protein>
<reference evidence="12" key="1">
    <citation type="journal article" date="2019" name="Plant J.">
        <title>Chlorella vulgaris genome assembly and annotation reveals the molecular basis for metabolic acclimation to high light conditions.</title>
        <authorList>
            <person name="Cecchin M."/>
            <person name="Marcolungo L."/>
            <person name="Rossato M."/>
            <person name="Girolomoni L."/>
            <person name="Cosentino E."/>
            <person name="Cuine S."/>
            <person name="Li-Beisson Y."/>
            <person name="Delledonne M."/>
            <person name="Ballottari M."/>
        </authorList>
    </citation>
    <scope>NUCLEOTIDE SEQUENCE</scope>
    <source>
        <strain evidence="12">211/11P</strain>
    </source>
</reference>
<dbReference type="Gene3D" id="3.40.50.10810">
    <property type="entry name" value="Tandem AAA-ATPase domain"/>
    <property type="match status" value="1"/>
</dbReference>
<dbReference type="InterPro" id="IPR027417">
    <property type="entry name" value="P-loop_NTPase"/>
</dbReference>
<evidence type="ECO:0000256" key="4">
    <source>
        <dbReference type="ARBA" id="ARBA00022801"/>
    </source>
</evidence>
<evidence type="ECO:0000256" key="5">
    <source>
        <dbReference type="ARBA" id="ARBA00022806"/>
    </source>
</evidence>
<keyword evidence="3" id="KW-0547">Nucleotide-binding</keyword>
<dbReference type="InterPro" id="IPR001650">
    <property type="entry name" value="Helicase_C-like"/>
</dbReference>
<dbReference type="OrthoDB" id="5857104at2759"/>
<evidence type="ECO:0000256" key="2">
    <source>
        <dbReference type="ARBA" id="ARBA00007025"/>
    </source>
</evidence>
<dbReference type="GO" id="GO:0005524">
    <property type="term" value="F:ATP binding"/>
    <property type="evidence" value="ECO:0007669"/>
    <property type="project" value="UniProtKB-KW"/>
</dbReference>
<dbReference type="SMART" id="SM00487">
    <property type="entry name" value="DEXDc"/>
    <property type="match status" value="1"/>
</dbReference>
<keyword evidence="4" id="KW-0378">Hydrolase</keyword>
<evidence type="ECO:0000256" key="8">
    <source>
        <dbReference type="ARBA" id="ARBA00023242"/>
    </source>
</evidence>
<feature type="region of interest" description="Disordered" evidence="9">
    <location>
        <begin position="86"/>
        <end position="117"/>
    </location>
</feature>
<feature type="domain" description="Helicase ATP-binding" evidence="10">
    <location>
        <begin position="215"/>
        <end position="385"/>
    </location>
</feature>
<dbReference type="GO" id="GO:0004386">
    <property type="term" value="F:helicase activity"/>
    <property type="evidence" value="ECO:0007669"/>
    <property type="project" value="UniProtKB-KW"/>
</dbReference>
<dbReference type="Pfam" id="PF00271">
    <property type="entry name" value="Helicase_C"/>
    <property type="match status" value="1"/>
</dbReference>
<dbReference type="PROSITE" id="PS51194">
    <property type="entry name" value="HELICASE_CTER"/>
    <property type="match status" value="1"/>
</dbReference>
<dbReference type="PROSITE" id="PS51192">
    <property type="entry name" value="HELICASE_ATP_BIND_1"/>
    <property type="match status" value="1"/>
</dbReference>
<feature type="domain" description="Helicase C-terminal" evidence="11">
    <location>
        <begin position="533"/>
        <end position="700"/>
    </location>
</feature>
<keyword evidence="8" id="KW-0539">Nucleus</keyword>
<dbReference type="SUPFAM" id="SSF52540">
    <property type="entry name" value="P-loop containing nucleoside triphosphate hydrolases"/>
    <property type="match status" value="2"/>
</dbReference>
<dbReference type="GO" id="GO:0016787">
    <property type="term" value="F:hydrolase activity"/>
    <property type="evidence" value="ECO:0007669"/>
    <property type="project" value="UniProtKB-KW"/>
</dbReference>
<dbReference type="InterPro" id="IPR038718">
    <property type="entry name" value="SNF2-like_sf"/>
</dbReference>
<evidence type="ECO:0000313" key="13">
    <source>
        <dbReference type="Proteomes" id="UP001055712"/>
    </source>
</evidence>
<dbReference type="EMBL" id="SIDB01000001">
    <property type="protein sequence ID" value="KAI3437701.1"/>
    <property type="molecule type" value="Genomic_DNA"/>
</dbReference>
<evidence type="ECO:0000313" key="12">
    <source>
        <dbReference type="EMBL" id="KAI3437701.1"/>
    </source>
</evidence>
<gene>
    <name evidence="12" type="ORF">D9Q98_000150</name>
</gene>
<dbReference type="InterPro" id="IPR049730">
    <property type="entry name" value="SNF2/RAD54-like_C"/>
</dbReference>
<evidence type="ECO:0000256" key="1">
    <source>
        <dbReference type="ARBA" id="ARBA00004123"/>
    </source>
</evidence>
<accession>A0A9D4TYV9</accession>
<dbReference type="AlphaFoldDB" id="A0A9D4TYV9"/>
<keyword evidence="6" id="KW-0067">ATP-binding</keyword>
<name>A0A9D4TYV9_CHLVU</name>
<dbReference type="GO" id="GO:0005634">
    <property type="term" value="C:nucleus"/>
    <property type="evidence" value="ECO:0007669"/>
    <property type="project" value="UniProtKB-SubCell"/>
</dbReference>
<dbReference type="Proteomes" id="UP001055712">
    <property type="component" value="Unassembled WGS sequence"/>
</dbReference>
<dbReference type="InterPro" id="IPR000330">
    <property type="entry name" value="SNF2_N"/>
</dbReference>